<evidence type="ECO:0000313" key="7">
    <source>
        <dbReference type="EMBL" id="STX51962.1"/>
    </source>
</evidence>
<dbReference type="FunFam" id="3.30.930.10:FF:000017">
    <property type="entry name" value="Elongation factor P--(R)-beta-lysine ligase"/>
    <property type="match status" value="1"/>
</dbReference>
<dbReference type="GO" id="GO:0005829">
    <property type="term" value="C:cytosol"/>
    <property type="evidence" value="ECO:0007669"/>
    <property type="project" value="TreeGrafter"/>
</dbReference>
<dbReference type="RefSeq" id="WP_115331559.1">
    <property type="nucleotide sequence ID" value="NZ_CAAAHP010000002.1"/>
</dbReference>
<evidence type="ECO:0000256" key="5">
    <source>
        <dbReference type="ARBA" id="ARBA00052794"/>
    </source>
</evidence>
<reference evidence="7 8" key="1">
    <citation type="submission" date="2018-06" db="EMBL/GenBank/DDBJ databases">
        <authorList>
            <consortium name="Pathogen Informatics"/>
            <person name="Doyle S."/>
        </authorList>
    </citation>
    <scope>NUCLEOTIDE SEQUENCE [LARGE SCALE GENOMIC DNA]</scope>
    <source>
        <strain evidence="7 8">NCTC13316</strain>
    </source>
</reference>
<evidence type="ECO:0000256" key="4">
    <source>
        <dbReference type="ARBA" id="ARBA00022840"/>
    </source>
</evidence>
<dbReference type="GO" id="GO:0006430">
    <property type="term" value="P:lysyl-tRNA aminoacylation"/>
    <property type="evidence" value="ECO:0007669"/>
    <property type="project" value="InterPro"/>
</dbReference>
<evidence type="ECO:0000256" key="1">
    <source>
        <dbReference type="ARBA" id="ARBA00011738"/>
    </source>
</evidence>
<dbReference type="Proteomes" id="UP000254794">
    <property type="component" value="Unassembled WGS sequence"/>
</dbReference>
<evidence type="ECO:0000259" key="6">
    <source>
        <dbReference type="PROSITE" id="PS50862"/>
    </source>
</evidence>
<evidence type="ECO:0000256" key="2">
    <source>
        <dbReference type="ARBA" id="ARBA00022598"/>
    </source>
</evidence>
<protein>
    <submittedName>
        <fullName evidence="7">Lysyl-tRNA synthetase</fullName>
    </submittedName>
</protein>
<dbReference type="InterPro" id="IPR045864">
    <property type="entry name" value="aa-tRNA-synth_II/BPL/LPL"/>
</dbReference>
<dbReference type="PRINTS" id="PR00982">
    <property type="entry name" value="TRNASYNTHLYS"/>
</dbReference>
<organism evidence="7 8">
    <name type="scientific">Legionella busanensis</name>
    <dbReference type="NCBI Taxonomy" id="190655"/>
    <lineage>
        <taxon>Bacteria</taxon>
        <taxon>Pseudomonadati</taxon>
        <taxon>Pseudomonadota</taxon>
        <taxon>Gammaproteobacteria</taxon>
        <taxon>Legionellales</taxon>
        <taxon>Legionellaceae</taxon>
        <taxon>Legionella</taxon>
    </lineage>
</organism>
<comment type="subunit">
    <text evidence="1">Homodimer.</text>
</comment>
<dbReference type="InterPro" id="IPR004364">
    <property type="entry name" value="Aa-tRNA-synt_II"/>
</dbReference>
<dbReference type="NCBIfam" id="NF006828">
    <property type="entry name" value="PRK09350.1"/>
    <property type="match status" value="1"/>
</dbReference>
<keyword evidence="8" id="KW-1185">Reference proteome</keyword>
<dbReference type="GO" id="GO:0004824">
    <property type="term" value="F:lysine-tRNA ligase activity"/>
    <property type="evidence" value="ECO:0007669"/>
    <property type="project" value="InterPro"/>
</dbReference>
<dbReference type="EMBL" id="UGOD01000001">
    <property type="protein sequence ID" value="STX51962.1"/>
    <property type="molecule type" value="Genomic_DNA"/>
</dbReference>
<keyword evidence="4" id="KW-0067">ATP-binding</keyword>
<comment type="catalytic activity">
    <reaction evidence="5">
        <text>D-beta-lysine + L-lysyl-[protein] + ATP = N(6)-((3R)-3,6-diaminohexanoyl)-L-lysyl-[protein] + AMP + diphosphate + H(+)</text>
        <dbReference type="Rhea" id="RHEA:83435"/>
        <dbReference type="Rhea" id="RHEA-COMP:9752"/>
        <dbReference type="Rhea" id="RHEA-COMP:20131"/>
        <dbReference type="ChEBI" id="CHEBI:15378"/>
        <dbReference type="ChEBI" id="CHEBI:29969"/>
        <dbReference type="ChEBI" id="CHEBI:30616"/>
        <dbReference type="ChEBI" id="CHEBI:33019"/>
        <dbReference type="ChEBI" id="CHEBI:84138"/>
        <dbReference type="ChEBI" id="CHEBI:156053"/>
        <dbReference type="ChEBI" id="CHEBI:456215"/>
    </reaction>
    <physiologicalReaction direction="left-to-right" evidence="5">
        <dbReference type="Rhea" id="RHEA:83436"/>
    </physiologicalReaction>
</comment>
<evidence type="ECO:0000256" key="3">
    <source>
        <dbReference type="ARBA" id="ARBA00022741"/>
    </source>
</evidence>
<dbReference type="PANTHER" id="PTHR42918:SF6">
    <property type="entry name" value="ELONGATION FACTOR P--(R)-BETA-LYSINE LIGASE"/>
    <property type="match status" value="1"/>
</dbReference>
<dbReference type="Gene3D" id="3.30.930.10">
    <property type="entry name" value="Bira Bifunctional Protein, Domain 2"/>
    <property type="match status" value="1"/>
</dbReference>
<dbReference type="GO" id="GO:0005524">
    <property type="term" value="F:ATP binding"/>
    <property type="evidence" value="ECO:0007669"/>
    <property type="project" value="UniProtKB-KW"/>
</dbReference>
<accession>A0A378JUS3</accession>
<evidence type="ECO:0000313" key="8">
    <source>
        <dbReference type="Proteomes" id="UP000254794"/>
    </source>
</evidence>
<keyword evidence="2" id="KW-0436">Ligase</keyword>
<dbReference type="SUPFAM" id="SSF55681">
    <property type="entry name" value="Class II aaRS and biotin synthetases"/>
    <property type="match status" value="1"/>
</dbReference>
<gene>
    <name evidence="7" type="primary">poxA</name>
    <name evidence="7" type="ORF">NCTC13316_02065</name>
</gene>
<dbReference type="InterPro" id="IPR004525">
    <property type="entry name" value="EpmA"/>
</dbReference>
<dbReference type="PANTHER" id="PTHR42918">
    <property type="entry name" value="LYSYL-TRNA SYNTHETASE"/>
    <property type="match status" value="1"/>
</dbReference>
<feature type="domain" description="Aminoacyl-transfer RNA synthetases class-II family profile" evidence="6">
    <location>
        <begin position="22"/>
        <end position="314"/>
    </location>
</feature>
<keyword evidence="3" id="KW-0547">Nucleotide-binding</keyword>
<proteinExistence type="predicted"/>
<dbReference type="InterPro" id="IPR018149">
    <property type="entry name" value="Lys-tRNA-synth_II_C"/>
</dbReference>
<sequence length="314" mass="35764">MSWQPSATISALRQRAQFIAKIRDFFHKRGYLEVDTPSMARFGITDVYLSNIKATFRGKTYYLQTSPEYHMKRLLAAGSGPIFQLARSFRDDELGRWHNPEFTMLEWYQLNIDHHGLIAEIDELLQLILSCPPLIKKTYQQAFLEVCDLDPLSASIMDLKSCLLNYDLDNVLARDEEDKDQYLFLLMSHVIEPAFTDLNAPVAIYDFPPSQAALAQVNNDVAERFEIYVKGIELANGFHELTDAKIQRERFKSDNALRQAKSLERAEVDEYFLNALEVGLPSCSGVALGVDRLISLALNQTHISSVLAFDFSRA</sequence>
<keyword evidence="7" id="KW-0030">Aminoacyl-tRNA synthetase</keyword>
<dbReference type="OrthoDB" id="9802326at2"/>
<name>A0A378JUS3_9GAMM</name>
<dbReference type="Pfam" id="PF00152">
    <property type="entry name" value="tRNA-synt_2"/>
    <property type="match status" value="1"/>
</dbReference>
<dbReference type="NCBIfam" id="TIGR00462">
    <property type="entry name" value="genX"/>
    <property type="match status" value="1"/>
</dbReference>
<dbReference type="InterPro" id="IPR006195">
    <property type="entry name" value="aa-tRNA-synth_II"/>
</dbReference>
<dbReference type="AlphaFoldDB" id="A0A378JUS3"/>
<dbReference type="GO" id="GO:0000049">
    <property type="term" value="F:tRNA binding"/>
    <property type="evidence" value="ECO:0007669"/>
    <property type="project" value="TreeGrafter"/>
</dbReference>
<dbReference type="PROSITE" id="PS50862">
    <property type="entry name" value="AA_TRNA_LIGASE_II"/>
    <property type="match status" value="1"/>
</dbReference>